<dbReference type="OrthoDB" id="2186918at2759"/>
<evidence type="ECO:0000259" key="4">
    <source>
        <dbReference type="SMART" id="SM00657"/>
    </source>
</evidence>
<dbReference type="GO" id="GO:0005634">
    <property type="term" value="C:nucleus"/>
    <property type="evidence" value="ECO:0007669"/>
    <property type="project" value="UniProtKB-SubCell"/>
</dbReference>
<dbReference type="Pfam" id="PF03874">
    <property type="entry name" value="RNA_pol_Rpb4"/>
    <property type="match status" value="1"/>
</dbReference>
<evidence type="ECO:0000256" key="2">
    <source>
        <dbReference type="ARBA" id="ARBA00023242"/>
    </source>
</evidence>
<reference evidence="5 6" key="2">
    <citation type="submission" date="2018-11" db="EMBL/GenBank/DDBJ databases">
        <authorList>
            <consortium name="Pathogen Informatics"/>
        </authorList>
    </citation>
    <scope>NUCLEOTIDE SEQUENCE [LARGE SCALE GENOMIC DNA]</scope>
</reference>
<reference evidence="7" key="1">
    <citation type="submission" date="2017-02" db="UniProtKB">
        <authorList>
            <consortium name="WormBaseParasite"/>
        </authorList>
    </citation>
    <scope>IDENTIFICATION</scope>
</reference>
<evidence type="ECO:0000313" key="6">
    <source>
        <dbReference type="Proteomes" id="UP000282613"/>
    </source>
</evidence>
<keyword evidence="6" id="KW-1185">Reference proteome</keyword>
<dbReference type="STRING" id="60517.A0A0R3W765"/>
<dbReference type="GO" id="GO:0006352">
    <property type="term" value="P:DNA-templated transcription initiation"/>
    <property type="evidence" value="ECO:0007669"/>
    <property type="project" value="InterPro"/>
</dbReference>
<dbReference type="PANTHER" id="PTHR21297">
    <property type="entry name" value="DNA-DIRECTED RNA POLYMERASE II"/>
    <property type="match status" value="1"/>
</dbReference>
<proteinExistence type="inferred from homology"/>
<name>A0A0R3W765_TAEAS</name>
<organism evidence="7">
    <name type="scientific">Taenia asiatica</name>
    <name type="common">Asian tapeworm</name>
    <dbReference type="NCBI Taxonomy" id="60517"/>
    <lineage>
        <taxon>Eukaryota</taxon>
        <taxon>Metazoa</taxon>
        <taxon>Spiralia</taxon>
        <taxon>Lophotrochozoa</taxon>
        <taxon>Platyhelminthes</taxon>
        <taxon>Cestoda</taxon>
        <taxon>Eucestoda</taxon>
        <taxon>Cyclophyllidea</taxon>
        <taxon>Taeniidae</taxon>
        <taxon>Taenia</taxon>
    </lineage>
</organism>
<dbReference type="InterPro" id="IPR045222">
    <property type="entry name" value="Rpb4-like"/>
</dbReference>
<dbReference type="EMBL" id="UYRS01018468">
    <property type="protein sequence ID" value="VDK36120.1"/>
    <property type="molecule type" value="Genomic_DNA"/>
</dbReference>
<dbReference type="SUPFAM" id="SSF47819">
    <property type="entry name" value="HRDC-like"/>
    <property type="match status" value="1"/>
</dbReference>
<keyword evidence="2" id="KW-0539">Nucleus</keyword>
<dbReference type="InterPro" id="IPR006590">
    <property type="entry name" value="RNA_pol_Rpb4/RPC9_core"/>
</dbReference>
<dbReference type="Gene3D" id="1.20.1250.40">
    <property type="match status" value="1"/>
</dbReference>
<dbReference type="SMART" id="SM00657">
    <property type="entry name" value="RPOL4c"/>
    <property type="match status" value="1"/>
</dbReference>
<dbReference type="AlphaFoldDB" id="A0A0R3W765"/>
<comment type="subcellular location">
    <subcellularLocation>
        <location evidence="1">Nucleus</location>
    </subcellularLocation>
</comment>
<accession>A0A0R3W765</accession>
<dbReference type="GO" id="GO:0030880">
    <property type="term" value="C:RNA polymerase complex"/>
    <property type="evidence" value="ECO:0007669"/>
    <property type="project" value="InterPro"/>
</dbReference>
<gene>
    <name evidence="5" type="ORF">TASK_LOCUS6097</name>
</gene>
<dbReference type="InterPro" id="IPR005574">
    <property type="entry name" value="Rpb4/RPC9"/>
</dbReference>
<protein>
    <submittedName>
        <fullName evidence="7">RPOL4c domain-containing protein</fullName>
    </submittedName>
</protein>
<dbReference type="GO" id="GO:0000166">
    <property type="term" value="F:nucleotide binding"/>
    <property type="evidence" value="ECO:0007669"/>
    <property type="project" value="InterPro"/>
</dbReference>
<sequence>MAQMRAVDDDSDAKELKFQKEFENAETLMISEVKFLLEHRKKQNESNPIHELELSNNFTKTYNYATQFSKFSNRETIESVRNLLVQKHFHNFELAAIANLLPDTAEEARVLIPSLEGPRFPDEELQQILDEIQSKRSFQS</sequence>
<evidence type="ECO:0000313" key="7">
    <source>
        <dbReference type="WBParaSite" id="TASK_0000609601-mRNA-1"/>
    </source>
</evidence>
<evidence type="ECO:0000256" key="3">
    <source>
        <dbReference type="ARBA" id="ARBA00025724"/>
    </source>
</evidence>
<dbReference type="WBParaSite" id="TASK_0000609601-mRNA-1">
    <property type="protein sequence ID" value="TASK_0000609601-mRNA-1"/>
    <property type="gene ID" value="TASK_0000609601"/>
</dbReference>
<dbReference type="InterPro" id="IPR038324">
    <property type="entry name" value="Rpb4/RPC9_sf"/>
</dbReference>
<dbReference type="InterPro" id="IPR010997">
    <property type="entry name" value="HRDC-like_sf"/>
</dbReference>
<feature type="domain" description="RNA polymerase Rpb4/RPC9 core" evidence="4">
    <location>
        <begin position="20"/>
        <end position="139"/>
    </location>
</feature>
<evidence type="ECO:0000256" key="1">
    <source>
        <dbReference type="ARBA" id="ARBA00004123"/>
    </source>
</evidence>
<dbReference type="Proteomes" id="UP000282613">
    <property type="component" value="Unassembled WGS sequence"/>
</dbReference>
<comment type="similarity">
    <text evidence="3">Belongs to the eukaryotic RPB4 RNA polymerase subunit family.</text>
</comment>
<evidence type="ECO:0000313" key="5">
    <source>
        <dbReference type="EMBL" id="VDK36120.1"/>
    </source>
</evidence>